<keyword evidence="4" id="KW-1185">Reference proteome</keyword>
<sequence length="450" mass="51589">MPVTRQSSKISRDLQQEYKLRILITNGRLPVSLDIARQFQLAGYTVYCVDPMSTHLCTFSRAVKQSAQIPAPHNNPKGYIRAVKELAIRWEIDMIIPLHEEVFCLADSEEPEILSRLFAPPFDMLVHLHDRYEFTRYMEQLGMLVPRSYLCRSIHDVTQLPIDQFPEGLVLKPYFGRTGNGLHRLMAGKPTPEDLEVREDKWCIAQEWLVGNQYRSYSVIRDGLVEATACHDVLETHNSSTKVVLRQKFHPGVYEYVHQFVASVPTFSGQIAFDFIETSDGLYAVKCTPHATSGLHLWAGTQWLARAITGSLPKEDIERPIRPPKRPLGHESHSQVAARMLTWEHKNATVGIWLKHMKRLAFTRDVVWKLKDPMPVIAEPFLLTEYYCMSRKAGLRLPELFEEQLLWEPKGDELEKIRGMFAKHDSVADSGIELQPVESWATRTLTTTDA</sequence>
<keyword evidence="1" id="KW-0547">Nucleotide-binding</keyword>
<gene>
    <name evidence="3" type="ORF">Slin15195_G015370</name>
</gene>
<keyword evidence="1" id="KW-0067">ATP-binding</keyword>
<dbReference type="GO" id="GO:0046872">
    <property type="term" value="F:metal ion binding"/>
    <property type="evidence" value="ECO:0007669"/>
    <property type="project" value="InterPro"/>
</dbReference>
<dbReference type="InterPro" id="IPR011761">
    <property type="entry name" value="ATP-grasp"/>
</dbReference>
<evidence type="ECO:0000313" key="3">
    <source>
        <dbReference type="EMBL" id="USW48218.1"/>
    </source>
</evidence>
<organism evidence="3 4">
    <name type="scientific">Septoria linicola</name>
    <dbReference type="NCBI Taxonomy" id="215465"/>
    <lineage>
        <taxon>Eukaryota</taxon>
        <taxon>Fungi</taxon>
        <taxon>Dikarya</taxon>
        <taxon>Ascomycota</taxon>
        <taxon>Pezizomycotina</taxon>
        <taxon>Dothideomycetes</taxon>
        <taxon>Dothideomycetidae</taxon>
        <taxon>Mycosphaerellales</taxon>
        <taxon>Mycosphaerellaceae</taxon>
        <taxon>Septoria</taxon>
    </lineage>
</organism>
<proteinExistence type="predicted"/>
<evidence type="ECO:0000259" key="2">
    <source>
        <dbReference type="PROSITE" id="PS50975"/>
    </source>
</evidence>
<dbReference type="Proteomes" id="UP001056384">
    <property type="component" value="Chromosome 1"/>
</dbReference>
<name>A0A9Q9AJU4_9PEZI</name>
<protein>
    <recommendedName>
        <fullName evidence="2">ATP-grasp domain-containing protein</fullName>
    </recommendedName>
</protein>
<dbReference type="SUPFAM" id="SSF56059">
    <property type="entry name" value="Glutathione synthetase ATP-binding domain-like"/>
    <property type="match status" value="1"/>
</dbReference>
<accession>A0A9Q9AJU4</accession>
<feature type="domain" description="ATP-grasp" evidence="2">
    <location>
        <begin position="135"/>
        <end position="322"/>
    </location>
</feature>
<dbReference type="PROSITE" id="PS50975">
    <property type="entry name" value="ATP_GRASP"/>
    <property type="match status" value="1"/>
</dbReference>
<reference evidence="3" key="1">
    <citation type="submission" date="2022-06" db="EMBL/GenBank/DDBJ databases">
        <title>Complete genome sequences of two strains of the flax pathogen Septoria linicola.</title>
        <authorList>
            <person name="Lapalu N."/>
            <person name="Simon A."/>
            <person name="Demenou B."/>
            <person name="Paumier D."/>
            <person name="Guillot M.-P."/>
            <person name="Gout L."/>
            <person name="Valade R."/>
        </authorList>
    </citation>
    <scope>NUCLEOTIDE SEQUENCE</scope>
    <source>
        <strain evidence="3">SE15195</strain>
    </source>
</reference>
<dbReference type="EMBL" id="CP099418">
    <property type="protein sequence ID" value="USW48218.1"/>
    <property type="molecule type" value="Genomic_DNA"/>
</dbReference>
<dbReference type="Gene3D" id="3.40.50.20">
    <property type="match status" value="1"/>
</dbReference>
<evidence type="ECO:0000313" key="4">
    <source>
        <dbReference type="Proteomes" id="UP001056384"/>
    </source>
</evidence>
<evidence type="ECO:0000256" key="1">
    <source>
        <dbReference type="PROSITE-ProRule" id="PRU00409"/>
    </source>
</evidence>
<dbReference type="AlphaFoldDB" id="A0A9Q9AJU4"/>
<dbReference type="GO" id="GO:0005524">
    <property type="term" value="F:ATP binding"/>
    <property type="evidence" value="ECO:0007669"/>
    <property type="project" value="UniProtKB-UniRule"/>
</dbReference>